<dbReference type="GO" id="GO:0098797">
    <property type="term" value="C:plasma membrane protein complex"/>
    <property type="evidence" value="ECO:0007669"/>
    <property type="project" value="UniProtKB-ARBA"/>
</dbReference>
<evidence type="ECO:0000256" key="14">
    <source>
        <dbReference type="ARBA" id="ARBA00030941"/>
    </source>
</evidence>
<accession>A0A3B1ID02</accession>
<feature type="transmembrane region" description="Helical" evidence="17">
    <location>
        <begin position="31"/>
        <end position="50"/>
    </location>
</feature>
<keyword evidence="20" id="KW-1185">Reference proteome</keyword>
<dbReference type="PANTHER" id="PTHR10035">
    <property type="entry name" value="T-CELL SURFACE GLYCOPROTEIN CD3 ZETA CHAIN"/>
    <property type="match status" value="1"/>
</dbReference>
<evidence type="ECO:0000256" key="16">
    <source>
        <dbReference type="SAM" id="MobiDB-lite"/>
    </source>
</evidence>
<evidence type="ECO:0000256" key="18">
    <source>
        <dbReference type="SAM" id="SignalP"/>
    </source>
</evidence>
<dbReference type="Proteomes" id="UP000018467">
    <property type="component" value="Unassembled WGS sequence"/>
</dbReference>
<evidence type="ECO:0000313" key="19">
    <source>
        <dbReference type="Ensembl" id="ENSAMXP00000027783.1"/>
    </source>
</evidence>
<evidence type="ECO:0000256" key="3">
    <source>
        <dbReference type="ARBA" id="ARBA00020448"/>
    </source>
</evidence>
<dbReference type="Pfam" id="PF02189">
    <property type="entry name" value="ITAM"/>
    <property type="match status" value="1"/>
</dbReference>
<feature type="compositionally biased region" description="Basic and acidic residues" evidence="16">
    <location>
        <begin position="93"/>
        <end position="103"/>
    </location>
</feature>
<keyword evidence="7 18" id="KW-0732">Signal</keyword>
<feature type="signal peptide" evidence="18">
    <location>
        <begin position="1"/>
        <end position="21"/>
    </location>
</feature>
<keyword evidence="9" id="KW-0391">Immunity</keyword>
<feature type="region of interest" description="Disordered" evidence="16">
    <location>
        <begin position="79"/>
        <end position="103"/>
    </location>
</feature>
<keyword evidence="6 17" id="KW-0812">Transmembrane</keyword>
<evidence type="ECO:0000256" key="12">
    <source>
        <dbReference type="ARBA" id="ARBA00023136"/>
    </source>
</evidence>
<keyword evidence="11" id="KW-1064">Adaptive immunity</keyword>
<dbReference type="PANTHER" id="PTHR10035:SF2">
    <property type="entry name" value="T-CELL SURFACE GLYCOPROTEIN CD3 ZETA CHAIN"/>
    <property type="match status" value="1"/>
</dbReference>
<organism evidence="19 20">
    <name type="scientific">Astyanax mexicanus</name>
    <name type="common">Blind cave fish</name>
    <name type="synonym">Astyanax fasciatus mexicanus</name>
    <dbReference type="NCBI Taxonomy" id="7994"/>
    <lineage>
        <taxon>Eukaryota</taxon>
        <taxon>Metazoa</taxon>
        <taxon>Chordata</taxon>
        <taxon>Craniata</taxon>
        <taxon>Vertebrata</taxon>
        <taxon>Euteleostomi</taxon>
        <taxon>Actinopterygii</taxon>
        <taxon>Neopterygii</taxon>
        <taxon>Teleostei</taxon>
        <taxon>Ostariophysi</taxon>
        <taxon>Characiformes</taxon>
        <taxon>Characoidei</taxon>
        <taxon>Acestrorhamphidae</taxon>
        <taxon>Acestrorhamphinae</taxon>
        <taxon>Astyanax</taxon>
    </lineage>
</organism>
<dbReference type="GeneTree" id="ENSGT00390000018208"/>
<sequence length="149" mass="17450">MALQKTGVLVFVILMVSPAEAQDVLYDPRFCYFLDLFLLIYGIIITGMFLRERCFKSKQQKDIVYEDLRGGRATYDQLKQRDVEGGQGRRNRRDPEDTYTRLQKKTDDTYKEITVKKDRGRNDQVYQGLSAATKDTYDSLHMQPLPPRR</sequence>
<evidence type="ECO:0000256" key="4">
    <source>
        <dbReference type="ARBA" id="ARBA00022475"/>
    </source>
</evidence>
<reference evidence="20" key="2">
    <citation type="journal article" date="2014" name="Nat. Commun.">
        <title>The cavefish genome reveals candidate genes for eye loss.</title>
        <authorList>
            <person name="McGaugh S.E."/>
            <person name="Gross J.B."/>
            <person name="Aken B."/>
            <person name="Blin M."/>
            <person name="Borowsky R."/>
            <person name="Chalopin D."/>
            <person name="Hinaux H."/>
            <person name="Jeffery W.R."/>
            <person name="Keene A."/>
            <person name="Ma L."/>
            <person name="Minx P."/>
            <person name="Murphy D."/>
            <person name="O'Quin K.E."/>
            <person name="Retaux S."/>
            <person name="Rohner N."/>
            <person name="Searle S.M."/>
            <person name="Stahl B.A."/>
            <person name="Tabin C."/>
            <person name="Volff J.N."/>
            <person name="Yoshizawa M."/>
            <person name="Warren W.C."/>
        </authorList>
    </citation>
    <scope>NUCLEOTIDE SEQUENCE [LARGE SCALE GENOMIC DNA]</scope>
    <source>
        <strain evidence="20">female</strain>
    </source>
</reference>
<dbReference type="SMART" id="SM00077">
    <property type="entry name" value="ITAM"/>
    <property type="match status" value="3"/>
</dbReference>
<feature type="chain" id="PRO_5044588367" description="T-cell surface glycoprotein CD3 zeta chain" evidence="18">
    <location>
        <begin position="22"/>
        <end position="149"/>
    </location>
</feature>
<keyword evidence="13" id="KW-0675">Receptor</keyword>
<evidence type="ECO:0000256" key="15">
    <source>
        <dbReference type="ARBA" id="ARBA00045360"/>
    </source>
</evidence>
<evidence type="ECO:0000313" key="20">
    <source>
        <dbReference type="Proteomes" id="UP000018467"/>
    </source>
</evidence>
<evidence type="ECO:0000256" key="13">
    <source>
        <dbReference type="ARBA" id="ARBA00023170"/>
    </source>
</evidence>
<evidence type="ECO:0000256" key="6">
    <source>
        <dbReference type="ARBA" id="ARBA00022692"/>
    </source>
</evidence>
<keyword evidence="12 17" id="KW-0472">Membrane</keyword>
<dbReference type="Pfam" id="PF11628">
    <property type="entry name" value="TCR_zetazeta"/>
    <property type="match status" value="1"/>
</dbReference>
<dbReference type="GO" id="GO:0007166">
    <property type="term" value="P:cell surface receptor signaling pathway"/>
    <property type="evidence" value="ECO:0007669"/>
    <property type="project" value="InterPro"/>
</dbReference>
<dbReference type="Bgee" id="ENSAMXG00000030068">
    <property type="expression patterns" value="Expressed in pharyngeal gill and 14 other cell types or tissues"/>
</dbReference>
<evidence type="ECO:0000256" key="9">
    <source>
        <dbReference type="ARBA" id="ARBA00022859"/>
    </source>
</evidence>
<evidence type="ECO:0000256" key="11">
    <source>
        <dbReference type="ARBA" id="ARBA00023130"/>
    </source>
</evidence>
<keyword evidence="5" id="KW-0597">Phosphoprotein</keyword>
<dbReference type="InterPro" id="IPR024128">
    <property type="entry name" value="T-cell_CD3_zeta"/>
</dbReference>
<keyword evidence="10 17" id="KW-1133">Transmembrane helix</keyword>
<dbReference type="Ensembl" id="ENSAMXT00000047514.1">
    <property type="protein sequence ID" value="ENSAMXP00000029742.1"/>
    <property type="gene ID" value="ENSAMXG00000030068.1"/>
</dbReference>
<protein>
    <recommendedName>
        <fullName evidence="3">T-cell surface glycoprotein CD3 zeta chain</fullName>
    </recommendedName>
    <alternativeName>
        <fullName evidence="14">T-cell receptor T3 zeta chain</fullName>
    </alternativeName>
</protein>
<dbReference type="STRING" id="7994.ENSAMXP00000027783"/>
<dbReference type="InterPro" id="IPR003110">
    <property type="entry name" value="Phos_immunorcpt_sig_ITAM"/>
</dbReference>
<comment type="function">
    <text evidence="15">Part of the TCR-CD3 complex present on T-lymphocyte cell surface that plays an essential role in adaptive immune response. When antigen presenting cells (APCs) activate T-cell receptor (TCR), TCR-mediated signals are transmitted across the cell membrane by the CD3 chains CD3D, CD3E, CD3G and CD3Z. All CD3 chains contain immunoreceptor tyrosine-based activation motifs (ITAMs) in their cytoplasmic domain. Upon TCR engagement, these motifs become phosphorylated by Src family protein tyrosine kinases LCK and FYN, resulting in the activation of downstream signaling pathways. CD3Z ITAMs phosphorylation creates multiple docking sites for the protein kinase ZAP70 leading to ZAP70 phosphorylation and its conversion into a catalytically active enzyme. Plays an important role in intrathymic T-cell differentiation. Additionally, participates in the activity-dependent synapse formation of retinal ganglion cells (RGCs) in both the retina and dorsal lateral geniculate nucleus (dLGN).</text>
</comment>
<evidence type="ECO:0000256" key="10">
    <source>
        <dbReference type="ARBA" id="ARBA00022989"/>
    </source>
</evidence>
<evidence type="ECO:0000256" key="5">
    <source>
        <dbReference type="ARBA" id="ARBA00022553"/>
    </source>
</evidence>
<dbReference type="Ensembl" id="ENSAMXT00000032068.1">
    <property type="protein sequence ID" value="ENSAMXP00000027783.1"/>
    <property type="gene ID" value="ENSAMXG00000030068.1"/>
</dbReference>
<dbReference type="InterPro" id="IPR021663">
    <property type="entry name" value="CD3_zeta/IgE_Fc_rcpt_gamma"/>
</dbReference>
<name>A0A3B1ID02_ASTMX</name>
<dbReference type="AlphaFoldDB" id="A0A3B1ID02"/>
<evidence type="ECO:0000256" key="8">
    <source>
        <dbReference type="ARBA" id="ARBA00022737"/>
    </source>
</evidence>
<keyword evidence="4" id="KW-1003">Cell membrane</keyword>
<comment type="similarity">
    <text evidence="2">Belongs to the CD3Z/FCER1G family.</text>
</comment>
<proteinExistence type="inferred from homology"/>
<dbReference type="PROSITE" id="PS51055">
    <property type="entry name" value="ITAM_1"/>
    <property type="match status" value="1"/>
</dbReference>
<keyword evidence="8" id="KW-0677">Repeat</keyword>
<reference evidence="19" key="3">
    <citation type="submission" date="2025-05" db="UniProtKB">
        <authorList>
            <consortium name="Ensembl"/>
        </authorList>
    </citation>
    <scope>IDENTIFICATION</scope>
</reference>
<reference evidence="20" key="1">
    <citation type="submission" date="2013-03" db="EMBL/GenBank/DDBJ databases">
        <authorList>
            <person name="Jeffery W."/>
            <person name="Warren W."/>
            <person name="Wilson R.K."/>
        </authorList>
    </citation>
    <scope>NUCLEOTIDE SEQUENCE</scope>
    <source>
        <strain evidence="20">female</strain>
    </source>
</reference>
<dbReference type="GO" id="GO:0002250">
    <property type="term" value="P:adaptive immune response"/>
    <property type="evidence" value="ECO:0007669"/>
    <property type="project" value="UniProtKB-KW"/>
</dbReference>
<dbReference type="RefSeq" id="XP_007254908.2">
    <property type="nucleotide sequence ID" value="XM_007254846.4"/>
</dbReference>
<dbReference type="GeneID" id="103044544"/>
<evidence type="ECO:0000256" key="7">
    <source>
        <dbReference type="ARBA" id="ARBA00022729"/>
    </source>
</evidence>
<evidence type="ECO:0000256" key="1">
    <source>
        <dbReference type="ARBA" id="ARBA00004251"/>
    </source>
</evidence>
<comment type="subcellular location">
    <subcellularLocation>
        <location evidence="1">Cell membrane</location>
        <topology evidence="1">Single-pass type I membrane protein</topology>
    </subcellularLocation>
</comment>
<dbReference type="GO" id="GO:0004888">
    <property type="term" value="F:transmembrane signaling receptor activity"/>
    <property type="evidence" value="ECO:0007669"/>
    <property type="project" value="InterPro"/>
</dbReference>
<evidence type="ECO:0000256" key="2">
    <source>
        <dbReference type="ARBA" id="ARBA00007280"/>
    </source>
</evidence>
<evidence type="ECO:0000256" key="17">
    <source>
        <dbReference type="SAM" id="Phobius"/>
    </source>
</evidence>